<proteinExistence type="predicted"/>
<accession>A0ABV4P4R7</accession>
<name>A0ABV4P4R7_9GAMM</name>
<sequence>MSTKIKYVKHPISRDEKKKLREQGFKIVDARFDPKPEKAEAPKGDK</sequence>
<reference evidence="1 2" key="1">
    <citation type="submission" date="2024-08" db="EMBL/GenBank/DDBJ databases">
        <authorList>
            <person name="Ishaq N."/>
        </authorList>
    </citation>
    <scope>NUCLEOTIDE SEQUENCE [LARGE SCALE GENOMIC DNA]</scope>
    <source>
        <strain evidence="1 2">DSM 18651</strain>
    </source>
</reference>
<evidence type="ECO:0000313" key="1">
    <source>
        <dbReference type="EMBL" id="MFA0813356.1"/>
    </source>
</evidence>
<evidence type="ECO:0000313" key="2">
    <source>
        <dbReference type="Proteomes" id="UP001569428"/>
    </source>
</evidence>
<dbReference type="EMBL" id="JBGMEK010000088">
    <property type="protein sequence ID" value="MFA0813356.1"/>
    <property type="molecule type" value="Genomic_DNA"/>
</dbReference>
<keyword evidence="2" id="KW-1185">Reference proteome</keyword>
<organism evidence="1 2">
    <name type="scientific">Microbulbifer epialgicus</name>
    <dbReference type="NCBI Taxonomy" id="393907"/>
    <lineage>
        <taxon>Bacteria</taxon>
        <taxon>Pseudomonadati</taxon>
        <taxon>Pseudomonadota</taxon>
        <taxon>Gammaproteobacteria</taxon>
        <taxon>Cellvibrionales</taxon>
        <taxon>Microbulbiferaceae</taxon>
        <taxon>Microbulbifer</taxon>
    </lineage>
</organism>
<comment type="caution">
    <text evidence="1">The sequence shown here is derived from an EMBL/GenBank/DDBJ whole genome shotgun (WGS) entry which is preliminary data.</text>
</comment>
<dbReference type="Proteomes" id="UP001569428">
    <property type="component" value="Unassembled WGS sequence"/>
</dbReference>
<dbReference type="RefSeq" id="WP_371841165.1">
    <property type="nucleotide sequence ID" value="NZ_JBGMEK010000088.1"/>
</dbReference>
<protein>
    <submittedName>
        <fullName evidence="1">Uncharacterized protein</fullName>
    </submittedName>
</protein>
<gene>
    <name evidence="1" type="ORF">ACCI49_20870</name>
</gene>